<dbReference type="CDD" id="cd13589">
    <property type="entry name" value="PBP2_polyamine_RpCGA009"/>
    <property type="match status" value="1"/>
</dbReference>
<organism evidence="4 5">
    <name type="scientific">Bradyrhizobium cajani</name>
    <dbReference type="NCBI Taxonomy" id="1928661"/>
    <lineage>
        <taxon>Bacteria</taxon>
        <taxon>Pseudomonadati</taxon>
        <taxon>Pseudomonadota</taxon>
        <taxon>Alphaproteobacteria</taxon>
        <taxon>Hyphomicrobiales</taxon>
        <taxon>Nitrobacteraceae</taxon>
        <taxon>Bradyrhizobium</taxon>
    </lineage>
</organism>
<dbReference type="Proteomes" id="UP000449969">
    <property type="component" value="Unassembled WGS sequence"/>
</dbReference>
<dbReference type="AlphaFoldDB" id="A0A844TIB6"/>
<dbReference type="Pfam" id="PF13416">
    <property type="entry name" value="SBP_bac_8"/>
    <property type="match status" value="1"/>
</dbReference>
<evidence type="ECO:0000256" key="1">
    <source>
        <dbReference type="ARBA" id="ARBA00022729"/>
    </source>
</evidence>
<dbReference type="EMBL" id="WQNE01000024">
    <property type="protein sequence ID" value="MVT76419.1"/>
    <property type="molecule type" value="Genomic_DNA"/>
</dbReference>
<sequence>MTASALALIGIATGTLAPAQSAFAGDQLTITSWGGAVQAGLRKAAFEPFTRATGIKVTEAEYSGDIAKVRTMVETKTVSWDVLDASGTTAVVICNQGLVETIDWKKLGLDRTKFGDAANYDCGVPSYGSATVVAYDKDKLPNGPKTIADLFDTKKIPGKRGLWKSPYPNLEWALIADGVETKDVYKILATREGVERAFKRLDTIKNDVIWWTAGAQAPQLLADGQVVMTAAFNGRIVDAAKESGRRFEIMWDAANAGMSYWTIPTGSPHRDEAYKFLAFAGSPQPQADLTHYIPYAPANKDAMTLVDPAVLPYLSTTPEHDAIALHGSPPFWIEYGDELRQRFTAWLAK</sequence>
<protein>
    <submittedName>
        <fullName evidence="4">Extracellular solute-binding protein</fullName>
    </submittedName>
</protein>
<dbReference type="SUPFAM" id="SSF53850">
    <property type="entry name" value="Periplasmic binding protein-like II"/>
    <property type="match status" value="1"/>
</dbReference>
<dbReference type="InterPro" id="IPR006059">
    <property type="entry name" value="SBP"/>
</dbReference>
<name>A0A844TIB6_9BRAD</name>
<keyword evidence="2" id="KW-0574">Periplasm</keyword>
<evidence type="ECO:0000256" key="2">
    <source>
        <dbReference type="ARBA" id="ARBA00022764"/>
    </source>
</evidence>
<evidence type="ECO:0000256" key="3">
    <source>
        <dbReference type="SAM" id="SignalP"/>
    </source>
</evidence>
<evidence type="ECO:0000313" key="4">
    <source>
        <dbReference type="EMBL" id="MVT76419.1"/>
    </source>
</evidence>
<gene>
    <name evidence="4" type="ORF">GPL20_25790</name>
</gene>
<evidence type="ECO:0000313" key="5">
    <source>
        <dbReference type="Proteomes" id="UP000449969"/>
    </source>
</evidence>
<proteinExistence type="predicted"/>
<dbReference type="PANTHER" id="PTHR30222:SF2">
    <property type="entry name" value="ABC TRANSPORTER SUBSTRATE-BINDING PROTEIN"/>
    <property type="match status" value="1"/>
</dbReference>
<keyword evidence="5" id="KW-1185">Reference proteome</keyword>
<feature type="chain" id="PRO_5032645980" evidence="3">
    <location>
        <begin position="25"/>
        <end position="349"/>
    </location>
</feature>
<reference evidence="4 5" key="1">
    <citation type="submission" date="2019-12" db="EMBL/GenBank/DDBJ databases">
        <title>Draft genome sequences Bradyrhizobium cajani AMBPC1010, Bradyrhizobium pachyrhizi AMBPC1040 and Bradyrhizobium yuanmingense ALSPC3051, three plant growth promoting strains isolated from nodules of Cajanus cajan L. in Dominican Republic.</title>
        <authorList>
            <person name="Flores-Felix J.D."/>
            <person name="Araujo J."/>
            <person name="Diaz-Alcantara C."/>
            <person name="Gonzalez-Andres F."/>
            <person name="Velazquez E."/>
        </authorList>
    </citation>
    <scope>NUCLEOTIDE SEQUENCE [LARGE SCALE GENOMIC DNA]</scope>
    <source>
        <strain evidence="4 5">1010</strain>
    </source>
</reference>
<accession>A0A844TIB6</accession>
<dbReference type="PANTHER" id="PTHR30222">
    <property type="entry name" value="SPERMIDINE/PUTRESCINE-BINDING PERIPLASMIC PROTEIN"/>
    <property type="match status" value="1"/>
</dbReference>
<keyword evidence="1 3" id="KW-0732">Signal</keyword>
<dbReference type="OrthoDB" id="9815444at2"/>
<comment type="caution">
    <text evidence="4">The sequence shown here is derived from an EMBL/GenBank/DDBJ whole genome shotgun (WGS) entry which is preliminary data.</text>
</comment>
<dbReference type="Gene3D" id="3.40.190.10">
    <property type="entry name" value="Periplasmic binding protein-like II"/>
    <property type="match status" value="2"/>
</dbReference>
<feature type="signal peptide" evidence="3">
    <location>
        <begin position="1"/>
        <end position="24"/>
    </location>
</feature>